<reference evidence="9 10" key="1">
    <citation type="submission" date="2019-08" db="EMBL/GenBank/DDBJ databases">
        <title>100 year-old enigma solved: identification of Planctomyces bekefii, the type genus and species of the phylum Planctomycetes.</title>
        <authorList>
            <person name="Svetlana D.N."/>
            <person name="Overmann J."/>
        </authorList>
    </citation>
    <scope>NUCLEOTIDE SEQUENCE [LARGE SCALE GENOMIC DNA]</scope>
    <source>
        <strain evidence="9">Phe10_nw2017</strain>
    </source>
</reference>
<evidence type="ECO:0000256" key="2">
    <source>
        <dbReference type="ARBA" id="ARBA00022475"/>
    </source>
</evidence>
<evidence type="ECO:0000256" key="4">
    <source>
        <dbReference type="ARBA" id="ARBA00022801"/>
    </source>
</evidence>
<evidence type="ECO:0000259" key="8">
    <source>
        <dbReference type="SMART" id="SM00014"/>
    </source>
</evidence>
<feature type="transmembrane region" description="Helical" evidence="7">
    <location>
        <begin position="161"/>
        <end position="180"/>
    </location>
</feature>
<protein>
    <submittedName>
        <fullName evidence="9">Phosphatase PAP2 family protein</fullName>
    </submittedName>
</protein>
<dbReference type="EMBL" id="SRHE01000108">
    <property type="protein sequence ID" value="TWW10139.1"/>
    <property type="molecule type" value="Genomic_DNA"/>
</dbReference>
<keyword evidence="5 7" id="KW-1133">Transmembrane helix</keyword>
<dbReference type="SMART" id="SM00014">
    <property type="entry name" value="acidPPc"/>
    <property type="match status" value="1"/>
</dbReference>
<evidence type="ECO:0000256" key="7">
    <source>
        <dbReference type="SAM" id="Phobius"/>
    </source>
</evidence>
<dbReference type="PANTHER" id="PTHR14969">
    <property type="entry name" value="SPHINGOSINE-1-PHOSPHATE PHOSPHOHYDROLASE"/>
    <property type="match status" value="1"/>
</dbReference>
<dbReference type="PANTHER" id="PTHR14969:SF62">
    <property type="entry name" value="DECAPRENYLPHOSPHORYL-5-PHOSPHORIBOSE PHOSPHATASE RV3807C-RELATED"/>
    <property type="match status" value="1"/>
</dbReference>
<reference evidence="9 10" key="2">
    <citation type="submission" date="2019-08" db="EMBL/GenBank/DDBJ databases">
        <authorList>
            <person name="Henke P."/>
        </authorList>
    </citation>
    <scope>NUCLEOTIDE SEQUENCE [LARGE SCALE GENOMIC DNA]</scope>
    <source>
        <strain evidence="9">Phe10_nw2017</strain>
    </source>
</reference>
<keyword evidence="2" id="KW-1003">Cell membrane</keyword>
<name>A0A5C6M7K1_9PLAN</name>
<evidence type="ECO:0000313" key="9">
    <source>
        <dbReference type="EMBL" id="TWW10139.1"/>
    </source>
</evidence>
<evidence type="ECO:0000256" key="5">
    <source>
        <dbReference type="ARBA" id="ARBA00022989"/>
    </source>
</evidence>
<evidence type="ECO:0000313" key="10">
    <source>
        <dbReference type="Proteomes" id="UP000321083"/>
    </source>
</evidence>
<dbReference type="AlphaFoldDB" id="A0A5C6M7K1"/>
<dbReference type="GO" id="GO:0005886">
    <property type="term" value="C:plasma membrane"/>
    <property type="evidence" value="ECO:0007669"/>
    <property type="project" value="UniProtKB-SubCell"/>
</dbReference>
<proteinExistence type="predicted"/>
<dbReference type="GO" id="GO:0016787">
    <property type="term" value="F:hydrolase activity"/>
    <property type="evidence" value="ECO:0007669"/>
    <property type="project" value="UniProtKB-KW"/>
</dbReference>
<dbReference type="SUPFAM" id="SSF48317">
    <property type="entry name" value="Acid phosphatase/Vanadium-dependent haloperoxidase"/>
    <property type="match status" value="1"/>
</dbReference>
<keyword evidence="3 7" id="KW-0812">Transmembrane</keyword>
<dbReference type="InterPro" id="IPR000326">
    <property type="entry name" value="PAP2/HPO"/>
</dbReference>
<feature type="transmembrane region" description="Helical" evidence="7">
    <location>
        <begin position="65"/>
        <end position="85"/>
    </location>
</feature>
<organism evidence="9 10">
    <name type="scientific">Planctomyces bekefii</name>
    <dbReference type="NCBI Taxonomy" id="1653850"/>
    <lineage>
        <taxon>Bacteria</taxon>
        <taxon>Pseudomonadati</taxon>
        <taxon>Planctomycetota</taxon>
        <taxon>Planctomycetia</taxon>
        <taxon>Planctomycetales</taxon>
        <taxon>Planctomycetaceae</taxon>
        <taxon>Planctomyces</taxon>
    </lineage>
</organism>
<feature type="transmembrane region" description="Helical" evidence="7">
    <location>
        <begin position="121"/>
        <end position="149"/>
    </location>
</feature>
<evidence type="ECO:0000256" key="1">
    <source>
        <dbReference type="ARBA" id="ARBA00004651"/>
    </source>
</evidence>
<feature type="transmembrane region" description="Helical" evidence="7">
    <location>
        <begin position="36"/>
        <end position="59"/>
    </location>
</feature>
<keyword evidence="6 7" id="KW-0472">Membrane</keyword>
<evidence type="ECO:0000256" key="6">
    <source>
        <dbReference type="ARBA" id="ARBA00023136"/>
    </source>
</evidence>
<accession>A0A5C6M7K1</accession>
<comment type="caution">
    <text evidence="9">The sequence shown here is derived from an EMBL/GenBank/DDBJ whole genome shotgun (WGS) entry which is preliminary data.</text>
</comment>
<comment type="subcellular location">
    <subcellularLocation>
        <location evidence="1">Cell membrane</location>
        <topology evidence="1">Multi-pass membrane protein</topology>
    </subcellularLocation>
</comment>
<dbReference type="Proteomes" id="UP000321083">
    <property type="component" value="Unassembled WGS sequence"/>
</dbReference>
<keyword evidence="4" id="KW-0378">Hydrolase</keyword>
<dbReference type="Gene3D" id="1.20.144.10">
    <property type="entry name" value="Phosphatidic acid phosphatase type 2/haloperoxidase"/>
    <property type="match status" value="1"/>
</dbReference>
<feature type="domain" description="Phosphatidic acid phosphatase type 2/haloperoxidase" evidence="8">
    <location>
        <begin position="67"/>
        <end position="176"/>
    </location>
</feature>
<gene>
    <name evidence="9" type="ORF">E3A20_07640</name>
</gene>
<keyword evidence="10" id="KW-1185">Reference proteome</keyword>
<dbReference type="Pfam" id="PF01569">
    <property type="entry name" value="PAP2"/>
    <property type="match status" value="1"/>
</dbReference>
<sequence>MKITFRHQLVRRMLYWDQLLTLQLNRTLQWRSLHRFFSLVSVLGNGRFWYVLMLLLAILHGGYGLRAALHMGLTGLTTLLVYRLVKGAAQRPRPGAVHESIQLGCTALDEYSFPSGHTMHAAAFTLVAVAWFPALQAVLGVFTMLTGLARVVLGLHYPTDVALGALFGCVLGLGSILLAGF</sequence>
<dbReference type="InterPro" id="IPR036938">
    <property type="entry name" value="PAP2/HPO_sf"/>
</dbReference>
<evidence type="ECO:0000256" key="3">
    <source>
        <dbReference type="ARBA" id="ARBA00022692"/>
    </source>
</evidence>